<sequence length="174" mass="18107">MKTPFCFRGTAWALALALFSPSLLATNAGSVEITLHGNIVASSCTLSEGDDSQTIVLGDWAVKNFTDSGVRSQPVYFGIALTDCSASTAELTFSGTQDSSSAELLALDSDSTAENIAIEILDADKNRVPLNQSVSATIDSDGTAAYTFYANYISTGTVSAGTANGTLTFTINYS</sequence>
<dbReference type="PANTHER" id="PTHR33420">
    <property type="entry name" value="FIMBRIAL SUBUNIT ELFA-RELATED"/>
    <property type="match status" value="1"/>
</dbReference>
<protein>
    <submittedName>
        <fullName evidence="3">Fimbrial protein</fullName>
    </submittedName>
</protein>
<dbReference type="Gene3D" id="2.60.40.1090">
    <property type="entry name" value="Fimbrial-type adhesion domain"/>
    <property type="match status" value="1"/>
</dbReference>
<dbReference type="InterPro" id="IPR008966">
    <property type="entry name" value="Adhesion_dom_sf"/>
</dbReference>
<name>A0AAJ5QIE7_9GAMM</name>
<dbReference type="GO" id="GO:0009289">
    <property type="term" value="C:pilus"/>
    <property type="evidence" value="ECO:0007669"/>
    <property type="project" value="InterPro"/>
</dbReference>
<dbReference type="Proteomes" id="UP001211544">
    <property type="component" value="Chromosome"/>
</dbReference>
<evidence type="ECO:0000259" key="2">
    <source>
        <dbReference type="Pfam" id="PF00419"/>
    </source>
</evidence>
<dbReference type="GO" id="GO:0043709">
    <property type="term" value="P:cell adhesion involved in single-species biofilm formation"/>
    <property type="evidence" value="ECO:0007669"/>
    <property type="project" value="TreeGrafter"/>
</dbReference>
<dbReference type="EMBL" id="CP104758">
    <property type="protein sequence ID" value="WBG90506.1"/>
    <property type="molecule type" value="Genomic_DNA"/>
</dbReference>
<dbReference type="InterPro" id="IPR050263">
    <property type="entry name" value="Bact_Fimbrial_Adh_Pro"/>
</dbReference>
<accession>A0AAJ5QIE7</accession>
<evidence type="ECO:0000313" key="4">
    <source>
        <dbReference type="Proteomes" id="UP001211544"/>
    </source>
</evidence>
<feature type="signal peptide" evidence="1">
    <location>
        <begin position="1"/>
        <end position="25"/>
    </location>
</feature>
<dbReference type="RefSeq" id="WP_269949530.1">
    <property type="nucleotide sequence ID" value="NZ_CP104758.1"/>
</dbReference>
<dbReference type="KEGG" id="kpie:N5580_15700"/>
<organism evidence="3 4">
    <name type="scientific">Pantoea piersonii</name>
    <dbReference type="NCBI Taxonomy" id="2364647"/>
    <lineage>
        <taxon>Bacteria</taxon>
        <taxon>Pseudomonadati</taxon>
        <taxon>Pseudomonadota</taxon>
        <taxon>Gammaproteobacteria</taxon>
        <taxon>Enterobacterales</taxon>
        <taxon>Erwiniaceae</taxon>
        <taxon>Pantoea</taxon>
    </lineage>
</organism>
<dbReference type="InterPro" id="IPR000259">
    <property type="entry name" value="Adhesion_dom_fimbrial"/>
</dbReference>
<keyword evidence="1" id="KW-0732">Signal</keyword>
<keyword evidence="4" id="KW-1185">Reference proteome</keyword>
<dbReference type="SUPFAM" id="SSF49401">
    <property type="entry name" value="Bacterial adhesins"/>
    <property type="match status" value="1"/>
</dbReference>
<dbReference type="AlphaFoldDB" id="A0AAJ5QIE7"/>
<feature type="chain" id="PRO_5042609211" evidence="1">
    <location>
        <begin position="26"/>
        <end position="174"/>
    </location>
</feature>
<evidence type="ECO:0000313" key="3">
    <source>
        <dbReference type="EMBL" id="WBG90506.1"/>
    </source>
</evidence>
<feature type="domain" description="Fimbrial-type adhesion" evidence="2">
    <location>
        <begin position="34"/>
        <end position="173"/>
    </location>
</feature>
<reference evidence="3 4" key="1">
    <citation type="journal article" date="2022" name="J Glob Antimicrob Resist">
        <title>First complete genome of a multidrug resistant strain of the novel human pathogen Kalamiella piersonii (GABEKP28) identified in human saliva.</title>
        <authorList>
            <person name="McDonagh F."/>
            <person name="Singh N.K."/>
            <person name="Venkateswaran K."/>
            <person name="Lonappan A.M."/>
            <person name="Hallahan B."/>
            <person name="Tuohy A."/>
            <person name="Burke L."/>
            <person name="Kovarova A."/>
            <person name="Miliotis G."/>
        </authorList>
    </citation>
    <scope>NUCLEOTIDE SEQUENCE [LARGE SCALE GENOMIC DNA]</scope>
    <source>
        <strain evidence="3 4">GABEKP28</strain>
    </source>
</reference>
<proteinExistence type="predicted"/>
<evidence type="ECO:0000256" key="1">
    <source>
        <dbReference type="SAM" id="SignalP"/>
    </source>
</evidence>
<dbReference type="Pfam" id="PF00419">
    <property type="entry name" value="Fimbrial"/>
    <property type="match status" value="1"/>
</dbReference>
<dbReference type="InterPro" id="IPR036937">
    <property type="entry name" value="Adhesion_dom_fimbrial_sf"/>
</dbReference>
<gene>
    <name evidence="3" type="ORF">N5580_15700</name>
</gene>
<dbReference type="PANTHER" id="PTHR33420:SF4">
    <property type="entry name" value="FIMBRIAL-LIKE PROTEIN FIMF"/>
    <property type="match status" value="1"/>
</dbReference>